<proteinExistence type="predicted"/>
<name>A0ABN9W8C7_9DINO</name>
<feature type="non-terminal residue" evidence="1">
    <location>
        <position position="385"/>
    </location>
</feature>
<protein>
    <recommendedName>
        <fullName evidence="3">RNA-directed RNA polymerase</fullName>
    </recommendedName>
</protein>
<dbReference type="Proteomes" id="UP001189429">
    <property type="component" value="Unassembled WGS sequence"/>
</dbReference>
<sequence length="385" mass="41738">MERLRASPGPLLADWGVPPVMGALAGLLCSDDFCAAAPRRGSRAKKREYLNALARAGPLAWRRRVRYRVGCFFVEEKGSTLRLVIEARWANRACRAPPLSRLAVHGALARASARHESFCLMRGRHGRVIQACVASGVGASIGAAVSEACDDDLRTMDLVEASDVLEACFLGMAVGWSWALCFRNETISECMRGALREVGLLDVLVGGRRRPAWCGPRVLAVAPCVDGADVLALGRSEGRRIYEPVLAARRLSGDAVRVVCGHLCRRFGLRPPLLSILQRVYAFARGHLGAVAVLPADVWDELWVARATVPFADSDLGRPLRRAMWCSSASMHGCALHDATAGRAEDFDVGQWKERWGFREVLECVDRGPDAALAASALLTTDAGQ</sequence>
<evidence type="ECO:0008006" key="3">
    <source>
        <dbReference type="Google" id="ProtNLM"/>
    </source>
</evidence>
<accession>A0ABN9W8C7</accession>
<comment type="caution">
    <text evidence="1">The sequence shown here is derived from an EMBL/GenBank/DDBJ whole genome shotgun (WGS) entry which is preliminary data.</text>
</comment>
<reference evidence="1" key="1">
    <citation type="submission" date="2023-10" db="EMBL/GenBank/DDBJ databases">
        <authorList>
            <person name="Chen Y."/>
            <person name="Shah S."/>
            <person name="Dougan E. K."/>
            <person name="Thang M."/>
            <person name="Chan C."/>
        </authorList>
    </citation>
    <scope>NUCLEOTIDE SEQUENCE [LARGE SCALE GENOMIC DNA]</scope>
</reference>
<evidence type="ECO:0000313" key="1">
    <source>
        <dbReference type="EMBL" id="CAK0882450.1"/>
    </source>
</evidence>
<organism evidence="1 2">
    <name type="scientific">Prorocentrum cordatum</name>
    <dbReference type="NCBI Taxonomy" id="2364126"/>
    <lineage>
        <taxon>Eukaryota</taxon>
        <taxon>Sar</taxon>
        <taxon>Alveolata</taxon>
        <taxon>Dinophyceae</taxon>
        <taxon>Prorocentrales</taxon>
        <taxon>Prorocentraceae</taxon>
        <taxon>Prorocentrum</taxon>
    </lineage>
</organism>
<dbReference type="EMBL" id="CAUYUJ010018296">
    <property type="protein sequence ID" value="CAK0882450.1"/>
    <property type="molecule type" value="Genomic_DNA"/>
</dbReference>
<gene>
    <name evidence="1" type="ORF">PCOR1329_LOCUS64970</name>
</gene>
<keyword evidence="2" id="KW-1185">Reference proteome</keyword>
<evidence type="ECO:0000313" key="2">
    <source>
        <dbReference type="Proteomes" id="UP001189429"/>
    </source>
</evidence>